<dbReference type="InterPro" id="IPR008979">
    <property type="entry name" value="Galactose-bd-like_sf"/>
</dbReference>
<keyword evidence="2" id="KW-1185">Reference proteome</keyword>
<dbReference type="EMBL" id="JBHMAG010000007">
    <property type="protein sequence ID" value="MFB9751704.1"/>
    <property type="molecule type" value="Genomic_DNA"/>
</dbReference>
<organism evidence="1 2">
    <name type="scientific">Paenibacillus hodogayensis</name>
    <dbReference type="NCBI Taxonomy" id="279208"/>
    <lineage>
        <taxon>Bacteria</taxon>
        <taxon>Bacillati</taxon>
        <taxon>Bacillota</taxon>
        <taxon>Bacilli</taxon>
        <taxon>Bacillales</taxon>
        <taxon>Paenibacillaceae</taxon>
        <taxon>Paenibacillus</taxon>
    </lineage>
</organism>
<reference evidence="1 2" key="1">
    <citation type="submission" date="2024-09" db="EMBL/GenBank/DDBJ databases">
        <authorList>
            <person name="Sun Q."/>
            <person name="Mori K."/>
        </authorList>
    </citation>
    <scope>NUCLEOTIDE SEQUENCE [LARGE SCALE GENOMIC DNA]</scope>
    <source>
        <strain evidence="1 2">JCM 12520</strain>
    </source>
</reference>
<evidence type="ECO:0000313" key="1">
    <source>
        <dbReference type="EMBL" id="MFB9751704.1"/>
    </source>
</evidence>
<accession>A0ABV5VTS2</accession>
<dbReference type="RefSeq" id="WP_379116990.1">
    <property type="nucleotide sequence ID" value="NZ_BAAAYO010000010.1"/>
</dbReference>
<dbReference type="Proteomes" id="UP001589619">
    <property type="component" value="Unassembled WGS sequence"/>
</dbReference>
<proteinExistence type="predicted"/>
<gene>
    <name evidence="1" type="ORF">ACFFNY_08975</name>
</gene>
<sequence>MSQPAIPRAEYPRPQFVRDEWLNLNGEWEFEFDDGDEGERQRWHADPARPFSRKIVVPFCFQSKLSGIATFSPAAVKDDVPIVPCSDRSYLACTIRRRKGHRIQKIGGTWRLR</sequence>
<dbReference type="Gene3D" id="2.60.120.260">
    <property type="entry name" value="Galactose-binding domain-like"/>
    <property type="match status" value="1"/>
</dbReference>
<comment type="caution">
    <text evidence="1">The sequence shown here is derived from an EMBL/GenBank/DDBJ whole genome shotgun (WGS) entry which is preliminary data.</text>
</comment>
<evidence type="ECO:0000313" key="2">
    <source>
        <dbReference type="Proteomes" id="UP001589619"/>
    </source>
</evidence>
<dbReference type="SUPFAM" id="SSF49785">
    <property type="entry name" value="Galactose-binding domain-like"/>
    <property type="match status" value="1"/>
</dbReference>
<protein>
    <recommendedName>
        <fullName evidence="3">Glycoside hydrolase family 2</fullName>
    </recommendedName>
</protein>
<name>A0ABV5VTS2_9BACL</name>
<evidence type="ECO:0008006" key="3">
    <source>
        <dbReference type="Google" id="ProtNLM"/>
    </source>
</evidence>